<dbReference type="CDD" id="cd07947">
    <property type="entry name" value="DRE_TIM_Re_CS"/>
    <property type="match status" value="1"/>
</dbReference>
<dbReference type="InterPro" id="IPR029151">
    <property type="entry name" value="Sensor-like_sf"/>
</dbReference>
<evidence type="ECO:0000259" key="3">
    <source>
        <dbReference type="PROSITE" id="PS50991"/>
    </source>
</evidence>
<feature type="domain" description="Pyruvate carboxyltransferase" evidence="3">
    <location>
        <begin position="59"/>
        <end position="329"/>
    </location>
</feature>
<dbReference type="CDD" id="cd18773">
    <property type="entry name" value="PDC1_HK_sensor"/>
    <property type="match status" value="1"/>
</dbReference>
<reference evidence="4 5" key="1">
    <citation type="submission" date="2016-06" db="EMBL/GenBank/DDBJ databases">
        <title>Respiratory ammonification of nitrate coupled to the oxidation of elemental sulfur in deep-sea autotrophic thermophilic bacteria.</title>
        <authorList>
            <person name="Slobodkina G.B."/>
            <person name="Mardanov A.V."/>
            <person name="Ravin N.V."/>
            <person name="Frolova A.A."/>
            <person name="Viryasiv M.B."/>
            <person name="Chernyh N.A."/>
            <person name="Bonch-Osmolovskaya E.A."/>
            <person name="Slobodkin A.I."/>
        </authorList>
    </citation>
    <scope>NUCLEOTIDE SEQUENCE [LARGE SCALE GENOMIC DNA]</scope>
    <source>
        <strain evidence="4 5">S69</strain>
    </source>
</reference>
<dbReference type="SUPFAM" id="SSF103190">
    <property type="entry name" value="Sensory domain-like"/>
    <property type="match status" value="1"/>
</dbReference>
<comment type="caution">
    <text evidence="4">The sequence shown here is derived from an EMBL/GenBank/DDBJ whole genome shotgun (WGS) entry which is preliminary data.</text>
</comment>
<keyword evidence="2" id="KW-0808">Transferase</keyword>
<dbReference type="PANTHER" id="PTHR42880:SF1">
    <property type="entry name" value="ISOPROPYLMALATE_HOMOCITRATE_CITRAMALATE SYNTHASE FAMILY PROTEIN"/>
    <property type="match status" value="1"/>
</dbReference>
<dbReference type="InterPro" id="IPR000891">
    <property type="entry name" value="PYR_CT"/>
</dbReference>
<dbReference type="InterPro" id="IPR013785">
    <property type="entry name" value="Aldolase_TIM"/>
</dbReference>
<dbReference type="AlphaFoldDB" id="A0A1B9F6D3"/>
<dbReference type="Pfam" id="PF00682">
    <property type="entry name" value="HMGL-like"/>
    <property type="match status" value="1"/>
</dbReference>
<protein>
    <submittedName>
        <fullName evidence="4">Re face-specific citrate synthase</fullName>
    </submittedName>
</protein>
<accession>A0A1B9F6D3</accession>
<dbReference type="PROSITE" id="PS50991">
    <property type="entry name" value="PYR_CT"/>
    <property type="match status" value="1"/>
</dbReference>
<dbReference type="OrthoDB" id="9804858at2"/>
<proteinExistence type="inferred from homology"/>
<dbReference type="Pfam" id="PF22673">
    <property type="entry name" value="MCP-like_PDC_1"/>
    <property type="match status" value="1"/>
</dbReference>
<name>A0A1B9F6D3_9BACT</name>
<dbReference type="SUPFAM" id="SSF51569">
    <property type="entry name" value="Aldolase"/>
    <property type="match status" value="1"/>
</dbReference>
<dbReference type="Gene3D" id="3.20.20.70">
    <property type="entry name" value="Aldolase class I"/>
    <property type="match status" value="1"/>
</dbReference>
<gene>
    <name evidence="4" type="ORF">DBT_1223</name>
</gene>
<sequence>MAKWNENRGLLDHEHTEFWKPRLENPEKPNLMRTIFPYDSVPRIDFDHKYVIPSPCKNMLITDTTFRDGQQARPPYSVDQILTIFDFLHRLSGPKGIIRQAEFFLYTKKDKEAVERCRERGYKYPEISGWIRAKAEDLKLVKEMGLTETGILTSASDYHIYLKLKKDRAQAMESYLAIVKAALELGIRPRCHFEDITRADIYGFCVPFAIELMKLREESGIDIKIRLCDTMGYGVPYPGAALPRSVPKLVRTMIEEAGVPGELLEWHGHNDFHKVFVNAITAWLYGCEAINGTLFGFGERTGNAPIEAVLIERIALRGTEDGIDTLAITDAARYFEEELGVHIPKNYPLVGADFNATSAGIHVDGLLKNEEIYNIFDTKKILGRPISVVISDKSGTAGIAHWINSHLHLEGDKAVDKRHPGVVKIYKKIMKEYEAGRVTSISKGEMEALTRRYLPELFTSEFEKFKQKARELASHIVAELVDREEIRSMDPEKIEPVLKEVLEEDPFIQFLYVTDIEGKKITKNITHIEDKAKYATFKLDDDFSNRPWFIGPIKDGKIHVTDVYTSKITGALCITVSGPIRNDEDEIIGVLGVDIKFEDLTKMEQEAEED</sequence>
<dbReference type="PATRIC" id="fig|1156395.6.peg.1236"/>
<evidence type="ECO:0000256" key="2">
    <source>
        <dbReference type="ARBA" id="ARBA00022679"/>
    </source>
</evidence>
<evidence type="ECO:0000313" key="4">
    <source>
        <dbReference type="EMBL" id="OCC15476.1"/>
    </source>
</evidence>
<dbReference type="GO" id="GO:0016740">
    <property type="term" value="F:transferase activity"/>
    <property type="evidence" value="ECO:0007669"/>
    <property type="project" value="UniProtKB-KW"/>
</dbReference>
<keyword evidence="5" id="KW-1185">Reference proteome</keyword>
<evidence type="ECO:0000313" key="5">
    <source>
        <dbReference type="Proteomes" id="UP000093080"/>
    </source>
</evidence>
<dbReference type="Gene3D" id="3.30.450.20">
    <property type="entry name" value="PAS domain"/>
    <property type="match status" value="1"/>
</dbReference>
<dbReference type="EMBL" id="MAGO01000005">
    <property type="protein sequence ID" value="OCC15476.1"/>
    <property type="molecule type" value="Genomic_DNA"/>
</dbReference>
<dbReference type="STRING" id="1156395.DBT_1223"/>
<organism evidence="4 5">
    <name type="scientific">Dissulfuribacter thermophilus</name>
    <dbReference type="NCBI Taxonomy" id="1156395"/>
    <lineage>
        <taxon>Bacteria</taxon>
        <taxon>Pseudomonadati</taxon>
        <taxon>Thermodesulfobacteriota</taxon>
        <taxon>Dissulfuribacteria</taxon>
        <taxon>Dissulfuribacterales</taxon>
        <taxon>Dissulfuribacteraceae</taxon>
        <taxon>Dissulfuribacter</taxon>
    </lineage>
</organism>
<comment type="similarity">
    <text evidence="1">Belongs to the alpha-IPM synthase/homocitrate synthase family.</text>
</comment>
<dbReference type="PANTHER" id="PTHR42880">
    <property type="entry name" value="HOMOCITRATE SYNTHASE"/>
    <property type="match status" value="1"/>
</dbReference>
<dbReference type="RefSeq" id="WP_067617631.1">
    <property type="nucleotide sequence ID" value="NZ_MAGO01000005.1"/>
</dbReference>
<evidence type="ECO:0000256" key="1">
    <source>
        <dbReference type="ARBA" id="ARBA00006154"/>
    </source>
</evidence>
<dbReference type="Proteomes" id="UP000093080">
    <property type="component" value="Unassembled WGS sequence"/>
</dbReference>